<dbReference type="Proteomes" id="UP001595816">
    <property type="component" value="Unassembled WGS sequence"/>
</dbReference>
<evidence type="ECO:0000256" key="1">
    <source>
        <dbReference type="SAM" id="Phobius"/>
    </source>
</evidence>
<evidence type="ECO:0008006" key="4">
    <source>
        <dbReference type="Google" id="ProtNLM"/>
    </source>
</evidence>
<gene>
    <name evidence="2" type="ORF">ACFOZ4_05385</name>
</gene>
<dbReference type="SUPFAM" id="SSF52833">
    <property type="entry name" value="Thioredoxin-like"/>
    <property type="match status" value="1"/>
</dbReference>
<keyword evidence="3" id="KW-1185">Reference proteome</keyword>
<organism evidence="2 3">
    <name type="scientific">Hamadaea flava</name>
    <dbReference type="NCBI Taxonomy" id="1742688"/>
    <lineage>
        <taxon>Bacteria</taxon>
        <taxon>Bacillati</taxon>
        <taxon>Actinomycetota</taxon>
        <taxon>Actinomycetes</taxon>
        <taxon>Micromonosporales</taxon>
        <taxon>Micromonosporaceae</taxon>
        <taxon>Hamadaea</taxon>
    </lineage>
</organism>
<protein>
    <recommendedName>
        <fullName evidence="4">Thioredoxin domain-containing protein</fullName>
    </recommendedName>
</protein>
<dbReference type="EMBL" id="JBHSAY010000004">
    <property type="protein sequence ID" value="MFC4130034.1"/>
    <property type="molecule type" value="Genomic_DNA"/>
</dbReference>
<keyword evidence="1" id="KW-0472">Membrane</keyword>
<comment type="caution">
    <text evidence="2">The sequence shown here is derived from an EMBL/GenBank/DDBJ whole genome shotgun (WGS) entry which is preliminary data.</text>
</comment>
<dbReference type="RefSeq" id="WP_253755724.1">
    <property type="nucleotide sequence ID" value="NZ_JAMZDZ010000001.1"/>
</dbReference>
<dbReference type="InterPro" id="IPR036249">
    <property type="entry name" value="Thioredoxin-like_sf"/>
</dbReference>
<dbReference type="Gene3D" id="3.40.30.10">
    <property type="entry name" value="Glutaredoxin"/>
    <property type="match status" value="1"/>
</dbReference>
<accession>A0ABV8LJP5</accession>
<evidence type="ECO:0000313" key="3">
    <source>
        <dbReference type="Proteomes" id="UP001595816"/>
    </source>
</evidence>
<evidence type="ECO:0000313" key="2">
    <source>
        <dbReference type="EMBL" id="MFC4130034.1"/>
    </source>
</evidence>
<sequence length="172" mass="17934">MITVLSAAVAILAVVVTLNLLLTFSLIRRWRTTSGPVDPAAYRPSAGALVRPFRATTLDGAPFSEADLRHGRHTLVFLLPNCGGCTSLVEEVRSAVVPGLVIVISGAGTDPAVQEILAELPETTRVVLSPLGDAASEGFQVSTYPTVLEVADGTIVRVRASLLPAAHLVDAA</sequence>
<keyword evidence="1" id="KW-1133">Transmembrane helix</keyword>
<reference evidence="3" key="1">
    <citation type="journal article" date="2019" name="Int. J. Syst. Evol. Microbiol.">
        <title>The Global Catalogue of Microorganisms (GCM) 10K type strain sequencing project: providing services to taxonomists for standard genome sequencing and annotation.</title>
        <authorList>
            <consortium name="The Broad Institute Genomics Platform"/>
            <consortium name="The Broad Institute Genome Sequencing Center for Infectious Disease"/>
            <person name="Wu L."/>
            <person name="Ma J."/>
        </authorList>
    </citation>
    <scope>NUCLEOTIDE SEQUENCE [LARGE SCALE GENOMIC DNA]</scope>
    <source>
        <strain evidence="3">CGMCC 4.7289</strain>
    </source>
</reference>
<feature type="transmembrane region" description="Helical" evidence="1">
    <location>
        <begin position="6"/>
        <end position="27"/>
    </location>
</feature>
<keyword evidence="1" id="KW-0812">Transmembrane</keyword>
<name>A0ABV8LJP5_9ACTN</name>
<proteinExistence type="predicted"/>